<evidence type="ECO:0000256" key="5">
    <source>
        <dbReference type="ARBA" id="ARBA00023136"/>
    </source>
</evidence>
<evidence type="ECO:0000313" key="8">
    <source>
        <dbReference type="EMBL" id="SMO36164.1"/>
    </source>
</evidence>
<evidence type="ECO:0000256" key="1">
    <source>
        <dbReference type="ARBA" id="ARBA00004651"/>
    </source>
</evidence>
<feature type="transmembrane region" description="Helical" evidence="7">
    <location>
        <begin position="100"/>
        <end position="118"/>
    </location>
</feature>
<dbReference type="EMBL" id="FXTP01000001">
    <property type="protein sequence ID" value="SMO36164.1"/>
    <property type="molecule type" value="Genomic_DNA"/>
</dbReference>
<evidence type="ECO:0000256" key="7">
    <source>
        <dbReference type="SAM" id="Phobius"/>
    </source>
</evidence>
<keyword evidence="2" id="KW-1003">Cell membrane</keyword>
<feature type="transmembrane region" description="Helical" evidence="7">
    <location>
        <begin position="406"/>
        <end position="425"/>
    </location>
</feature>
<feature type="transmembrane region" description="Helical" evidence="7">
    <location>
        <begin position="57"/>
        <end position="79"/>
    </location>
</feature>
<dbReference type="PANTHER" id="PTHR33529">
    <property type="entry name" value="SLR0882 PROTEIN-RELATED"/>
    <property type="match status" value="1"/>
</dbReference>
<organism evidence="8 9">
    <name type="scientific">Gracilimonas mengyeensis</name>
    <dbReference type="NCBI Taxonomy" id="1302730"/>
    <lineage>
        <taxon>Bacteria</taxon>
        <taxon>Pseudomonadati</taxon>
        <taxon>Balneolota</taxon>
        <taxon>Balneolia</taxon>
        <taxon>Balneolales</taxon>
        <taxon>Balneolaceae</taxon>
        <taxon>Gracilimonas</taxon>
    </lineage>
</organism>
<evidence type="ECO:0000256" key="4">
    <source>
        <dbReference type="ARBA" id="ARBA00022989"/>
    </source>
</evidence>
<name>A0A521AMV0_9BACT</name>
<dbReference type="AlphaFoldDB" id="A0A521AMV0"/>
<dbReference type="GO" id="GO:0043190">
    <property type="term" value="C:ATP-binding cassette (ABC) transporter complex"/>
    <property type="evidence" value="ECO:0007669"/>
    <property type="project" value="TreeGrafter"/>
</dbReference>
<evidence type="ECO:0000256" key="6">
    <source>
        <dbReference type="SAM" id="Coils"/>
    </source>
</evidence>
<gene>
    <name evidence="8" type="ORF">SAMN06265219_101252</name>
</gene>
<keyword evidence="6" id="KW-0175">Coiled coil</keyword>
<sequence>MVNKLQTDLLKRHINPFLFCFFTLMFLLLMQFLILHIDKLIGKDIPISIIIELILTNLAYMVVLAAPMAVLVATLMAFGKFSEFNELTALRSSGVNPFKIMRPVLVASLLLCVGLAWFSNNVLPEANQKARSLFIDIRLKKPGFDLKPNTFYNGIEGYTFLVERIDSETDSLYDITLFQEPNDNKQRAYISAEKGFLESKGDQALNLILINGNMLQFANAGRGPSDRFERHSFARHSMIMDLSDLSFMRSDPENRNRSDRTMSSRAMLAVVDSLYKEIEQQISIASRDSSVIPTKNISGRNSYFAPEALMKDKADSIKAVQSEYMVPNMFPKASIQRSLLAESTRQLREYENSLESIQSNIEWREKRISRYLVEVHKKFSIPFACVVFILFGAPVGIMLKRGNFGIAALVSTVVLTFYWVSLIQGEKLADRLFISPFWGMWTFNIALTLAGIYLVVRLSTGFRLRDLFTKNPQ</sequence>
<dbReference type="Pfam" id="PF03739">
    <property type="entry name" value="LptF_LptG"/>
    <property type="match status" value="1"/>
</dbReference>
<evidence type="ECO:0000313" key="9">
    <source>
        <dbReference type="Proteomes" id="UP000317557"/>
    </source>
</evidence>
<keyword evidence="4 7" id="KW-1133">Transmembrane helix</keyword>
<evidence type="ECO:0000256" key="3">
    <source>
        <dbReference type="ARBA" id="ARBA00022692"/>
    </source>
</evidence>
<evidence type="ECO:0000256" key="2">
    <source>
        <dbReference type="ARBA" id="ARBA00022475"/>
    </source>
</evidence>
<dbReference type="InterPro" id="IPR005495">
    <property type="entry name" value="LptG/LptF_permease"/>
</dbReference>
<dbReference type="Proteomes" id="UP000317557">
    <property type="component" value="Unassembled WGS sequence"/>
</dbReference>
<dbReference type="GO" id="GO:0015920">
    <property type="term" value="P:lipopolysaccharide transport"/>
    <property type="evidence" value="ECO:0007669"/>
    <property type="project" value="TreeGrafter"/>
</dbReference>
<feature type="transmembrane region" description="Helical" evidence="7">
    <location>
        <begin position="437"/>
        <end position="456"/>
    </location>
</feature>
<comment type="subcellular location">
    <subcellularLocation>
        <location evidence="1">Cell membrane</location>
        <topology evidence="1">Multi-pass membrane protein</topology>
    </subcellularLocation>
</comment>
<feature type="transmembrane region" description="Helical" evidence="7">
    <location>
        <begin position="16"/>
        <end position="37"/>
    </location>
</feature>
<keyword evidence="9" id="KW-1185">Reference proteome</keyword>
<reference evidence="8 9" key="1">
    <citation type="submission" date="2017-05" db="EMBL/GenBank/DDBJ databases">
        <authorList>
            <person name="Varghese N."/>
            <person name="Submissions S."/>
        </authorList>
    </citation>
    <scope>NUCLEOTIDE SEQUENCE [LARGE SCALE GENOMIC DNA]</scope>
    <source>
        <strain evidence="8 9">DSM 21985</strain>
    </source>
</reference>
<proteinExistence type="predicted"/>
<dbReference type="PANTHER" id="PTHR33529:SF6">
    <property type="entry name" value="YJGP_YJGQ FAMILY PERMEASE"/>
    <property type="match status" value="1"/>
</dbReference>
<protein>
    <submittedName>
        <fullName evidence="8">Lipopolysaccharide export system permease protein</fullName>
    </submittedName>
</protein>
<accession>A0A521AMV0</accession>
<feature type="transmembrane region" description="Helical" evidence="7">
    <location>
        <begin position="379"/>
        <end position="399"/>
    </location>
</feature>
<keyword evidence="5 7" id="KW-0472">Membrane</keyword>
<feature type="coiled-coil region" evidence="6">
    <location>
        <begin position="340"/>
        <end position="367"/>
    </location>
</feature>
<keyword evidence="3 7" id="KW-0812">Transmembrane</keyword>